<feature type="transmembrane region" description="Helical" evidence="1">
    <location>
        <begin position="77"/>
        <end position="99"/>
    </location>
</feature>
<gene>
    <name evidence="2" type="ORF">SAMN05518682_3503</name>
</gene>
<accession>A0A1N6V9I9</accession>
<dbReference type="Proteomes" id="UP000186235">
    <property type="component" value="Unassembled WGS sequence"/>
</dbReference>
<evidence type="ECO:0000313" key="3">
    <source>
        <dbReference type="Proteomes" id="UP000186235"/>
    </source>
</evidence>
<reference evidence="3" key="1">
    <citation type="submission" date="2017-01" db="EMBL/GenBank/DDBJ databases">
        <authorList>
            <person name="Varghese N."/>
            <person name="Submissions S."/>
        </authorList>
    </citation>
    <scope>NUCLEOTIDE SEQUENCE [LARGE SCALE GENOMIC DNA]</scope>
    <source>
        <strain evidence="3">3bp</strain>
    </source>
</reference>
<keyword evidence="1" id="KW-0472">Membrane</keyword>
<name>A0A1N6V9I9_9MICO</name>
<keyword evidence="1" id="KW-0812">Transmembrane</keyword>
<feature type="transmembrane region" description="Helical" evidence="1">
    <location>
        <begin position="105"/>
        <end position="126"/>
    </location>
</feature>
<protein>
    <submittedName>
        <fullName evidence="2">Uncharacterized protein</fullName>
    </submittedName>
</protein>
<proteinExistence type="predicted"/>
<dbReference type="EMBL" id="FTMI01000007">
    <property type="protein sequence ID" value="SIQ74389.1"/>
    <property type="molecule type" value="Genomic_DNA"/>
</dbReference>
<evidence type="ECO:0000313" key="2">
    <source>
        <dbReference type="EMBL" id="SIQ74389.1"/>
    </source>
</evidence>
<keyword evidence="3" id="KW-1185">Reference proteome</keyword>
<organism evidence="2 3">
    <name type="scientific">Cellulosimicrobium aquatile</name>
    <dbReference type="NCBI Taxonomy" id="1612203"/>
    <lineage>
        <taxon>Bacteria</taxon>
        <taxon>Bacillati</taxon>
        <taxon>Actinomycetota</taxon>
        <taxon>Actinomycetes</taxon>
        <taxon>Micrococcales</taxon>
        <taxon>Promicromonosporaceae</taxon>
        <taxon>Cellulosimicrobium</taxon>
    </lineage>
</organism>
<keyword evidence="1" id="KW-1133">Transmembrane helix</keyword>
<sequence>MHGHDRSADQGYGDPRDEIRPTVWGYVTWTTARCLQGDVPGAPARVVQRTDVLVPGLTPHELDRVRRHAEWRASVDVVRVGLVAGVTTALAALVAGRNLATPETLLLAAVLGLVAALLTVVLLHVTGPRLTRVERRALRRAVEIRRVRVAPPTSAVMRVLVAMSAVESVSGRLDEQDAALARELLWVSLDAVRRDDAAAVDEATGTMLRLAVRAARTLPTVRDEHLG</sequence>
<dbReference type="AlphaFoldDB" id="A0A1N6V9I9"/>
<evidence type="ECO:0000256" key="1">
    <source>
        <dbReference type="SAM" id="Phobius"/>
    </source>
</evidence>